<keyword evidence="3" id="KW-1185">Reference proteome</keyword>
<dbReference type="Gene3D" id="3.80.10.10">
    <property type="entry name" value="Ribonuclease Inhibitor"/>
    <property type="match status" value="1"/>
</dbReference>
<comment type="caution">
    <text evidence="2">The sequence shown here is derived from an EMBL/GenBank/DDBJ whole genome shotgun (WGS) entry which is preliminary data.</text>
</comment>
<gene>
    <name evidence="2" type="ORF">C8A05DRAFT_38108</name>
</gene>
<evidence type="ECO:0000313" key="2">
    <source>
        <dbReference type="EMBL" id="KAK3898307.1"/>
    </source>
</evidence>
<evidence type="ECO:0000256" key="1">
    <source>
        <dbReference type="SAM" id="MobiDB-lite"/>
    </source>
</evidence>
<dbReference type="EMBL" id="MU855960">
    <property type="protein sequence ID" value="KAK3898307.1"/>
    <property type="molecule type" value="Genomic_DNA"/>
</dbReference>
<reference evidence="2" key="2">
    <citation type="submission" date="2023-05" db="EMBL/GenBank/DDBJ databases">
        <authorList>
            <consortium name="Lawrence Berkeley National Laboratory"/>
            <person name="Steindorff A."/>
            <person name="Hensen N."/>
            <person name="Bonometti L."/>
            <person name="Westerberg I."/>
            <person name="Brannstrom I.O."/>
            <person name="Guillou S."/>
            <person name="Cros-Aarteil S."/>
            <person name="Calhoun S."/>
            <person name="Haridas S."/>
            <person name="Kuo A."/>
            <person name="Mondo S."/>
            <person name="Pangilinan J."/>
            <person name="Riley R."/>
            <person name="Labutti K."/>
            <person name="Andreopoulos B."/>
            <person name="Lipzen A."/>
            <person name="Chen C."/>
            <person name="Yanf M."/>
            <person name="Daum C."/>
            <person name="Ng V."/>
            <person name="Clum A."/>
            <person name="Ohm R."/>
            <person name="Martin F."/>
            <person name="Silar P."/>
            <person name="Natvig D."/>
            <person name="Lalanne C."/>
            <person name="Gautier V."/>
            <person name="Ament-Velasquez S.L."/>
            <person name="Kruys A."/>
            <person name="Hutchinson M.I."/>
            <person name="Powell A.J."/>
            <person name="Barry K."/>
            <person name="Miller A.N."/>
            <person name="Grigoriev I.V."/>
            <person name="Debuchy R."/>
            <person name="Gladieux P."/>
            <person name="Thoren M.H."/>
            <person name="Johannesson H."/>
        </authorList>
    </citation>
    <scope>NUCLEOTIDE SEQUENCE</scope>
    <source>
        <strain evidence="2">CBS 103.79</strain>
    </source>
</reference>
<protein>
    <submittedName>
        <fullName evidence="2">Uncharacterized protein</fullName>
    </submittedName>
</protein>
<organism evidence="2 3">
    <name type="scientific">Staphylotrichum tortipilum</name>
    <dbReference type="NCBI Taxonomy" id="2831512"/>
    <lineage>
        <taxon>Eukaryota</taxon>
        <taxon>Fungi</taxon>
        <taxon>Dikarya</taxon>
        <taxon>Ascomycota</taxon>
        <taxon>Pezizomycotina</taxon>
        <taxon>Sordariomycetes</taxon>
        <taxon>Sordariomycetidae</taxon>
        <taxon>Sordariales</taxon>
        <taxon>Chaetomiaceae</taxon>
        <taxon>Staphylotrichum</taxon>
    </lineage>
</organism>
<proteinExistence type="predicted"/>
<accession>A0AAN6RP70</accession>
<evidence type="ECO:0000313" key="3">
    <source>
        <dbReference type="Proteomes" id="UP001303889"/>
    </source>
</evidence>
<sequence length="533" mass="58995">MATAAARLAAVQELLLIVAHHAFYSRGMDALRAMRLVSRAFNAAATPHRFIELRIAKALLGKGETEEQFTAPLGFVRHLYMDRYNNWPAEEELLRRILSRMTRLERFRYESFNGPCLTPAVLRTVATTCTRLESLQLTFSVDFFTKRDRHRQPDLDCFHGLRELSLYNLLIDDHAFWLPQIARLLKNSPCLKSLKLGFSAIQFSPDYALYLSTVSATAQLFDQLCDLYEAQGGQPLRLEALWLLGGLVPYREDSLPKLTDPACLVDVLLSNRERRTAPQLRPERIALDAVLAPARAPRLRWFRVDECSPEILEHLRAVPASPRLLAVSHRRQGRTPGLEQLLTQSGPAASTPALQLRMLALELEQRAPALPPRPPKTAAVSPSAAQILEDLVASSSAGSLEGLAVHAPSADDDGGGPGDRVRLLERALARLPGLAQLSFDGGPFDAEGAVLAEGFARAAPRLQFVHVGSSFWRIWRGRDGEGDGDGNGEGEREGGGGGLTVVLETMDPREADRVELWRHSLFNLTPVMPMYNL</sequence>
<reference evidence="2" key="1">
    <citation type="journal article" date="2023" name="Mol. Phylogenet. Evol.">
        <title>Genome-scale phylogeny and comparative genomics of the fungal order Sordariales.</title>
        <authorList>
            <person name="Hensen N."/>
            <person name="Bonometti L."/>
            <person name="Westerberg I."/>
            <person name="Brannstrom I.O."/>
            <person name="Guillou S."/>
            <person name="Cros-Aarteil S."/>
            <person name="Calhoun S."/>
            <person name="Haridas S."/>
            <person name="Kuo A."/>
            <person name="Mondo S."/>
            <person name="Pangilinan J."/>
            <person name="Riley R."/>
            <person name="LaButti K."/>
            <person name="Andreopoulos B."/>
            <person name="Lipzen A."/>
            <person name="Chen C."/>
            <person name="Yan M."/>
            <person name="Daum C."/>
            <person name="Ng V."/>
            <person name="Clum A."/>
            <person name="Steindorff A."/>
            <person name="Ohm R.A."/>
            <person name="Martin F."/>
            <person name="Silar P."/>
            <person name="Natvig D.O."/>
            <person name="Lalanne C."/>
            <person name="Gautier V."/>
            <person name="Ament-Velasquez S.L."/>
            <person name="Kruys A."/>
            <person name="Hutchinson M.I."/>
            <person name="Powell A.J."/>
            <person name="Barry K."/>
            <person name="Miller A.N."/>
            <person name="Grigoriev I.V."/>
            <person name="Debuchy R."/>
            <person name="Gladieux P."/>
            <person name="Hiltunen Thoren M."/>
            <person name="Johannesson H."/>
        </authorList>
    </citation>
    <scope>NUCLEOTIDE SEQUENCE</scope>
    <source>
        <strain evidence="2">CBS 103.79</strain>
    </source>
</reference>
<dbReference type="AlphaFoldDB" id="A0AAN6RP70"/>
<feature type="region of interest" description="Disordered" evidence="1">
    <location>
        <begin position="478"/>
        <end position="498"/>
    </location>
</feature>
<dbReference type="SUPFAM" id="SSF52047">
    <property type="entry name" value="RNI-like"/>
    <property type="match status" value="1"/>
</dbReference>
<name>A0AAN6RP70_9PEZI</name>
<dbReference type="InterPro" id="IPR032675">
    <property type="entry name" value="LRR_dom_sf"/>
</dbReference>
<dbReference type="Proteomes" id="UP001303889">
    <property type="component" value="Unassembled WGS sequence"/>
</dbReference>